<protein>
    <submittedName>
        <fullName evidence="2">Uncharacterized protein</fullName>
    </submittedName>
</protein>
<feature type="region of interest" description="Disordered" evidence="1">
    <location>
        <begin position="65"/>
        <end position="87"/>
    </location>
</feature>
<accession>A0A1H9HS68</accession>
<dbReference type="Proteomes" id="UP000181998">
    <property type="component" value="Unassembled WGS sequence"/>
</dbReference>
<evidence type="ECO:0000313" key="3">
    <source>
        <dbReference type="Proteomes" id="UP000181998"/>
    </source>
</evidence>
<proteinExistence type="predicted"/>
<evidence type="ECO:0000256" key="1">
    <source>
        <dbReference type="SAM" id="MobiDB-lite"/>
    </source>
</evidence>
<dbReference type="AlphaFoldDB" id="A0A1H9HS68"/>
<dbReference type="EMBL" id="FOFX01000142">
    <property type="protein sequence ID" value="SEQ65209.1"/>
    <property type="molecule type" value="Genomic_DNA"/>
</dbReference>
<sequence>MCQLMGVSRSAYYDYVRRTDNYSEKQCHEEILETVRGIAKSSNHSYGSRKSAECVGLFGWSLEGSEPNAGSRRAVQTSEKIQSDNQQ</sequence>
<organism evidence="2 3">
    <name type="scientific">Nitrosomonas ureae</name>
    <dbReference type="NCBI Taxonomy" id="44577"/>
    <lineage>
        <taxon>Bacteria</taxon>
        <taxon>Pseudomonadati</taxon>
        <taxon>Pseudomonadota</taxon>
        <taxon>Betaproteobacteria</taxon>
        <taxon>Nitrosomonadales</taxon>
        <taxon>Nitrosomonadaceae</taxon>
        <taxon>Nitrosomonas</taxon>
    </lineage>
</organism>
<feature type="compositionally biased region" description="Polar residues" evidence="1">
    <location>
        <begin position="74"/>
        <end position="87"/>
    </location>
</feature>
<gene>
    <name evidence="2" type="ORF">SAMN05421510_11421</name>
</gene>
<name>A0A1H9HS68_9PROT</name>
<evidence type="ECO:0000313" key="2">
    <source>
        <dbReference type="EMBL" id="SEQ65209.1"/>
    </source>
</evidence>
<reference evidence="2 3" key="1">
    <citation type="submission" date="2016-10" db="EMBL/GenBank/DDBJ databases">
        <authorList>
            <person name="de Groot N.N."/>
        </authorList>
    </citation>
    <scope>NUCLEOTIDE SEQUENCE [LARGE SCALE GENOMIC DNA]</scope>
    <source>
        <strain evidence="2 3">Nm9</strain>
    </source>
</reference>